<dbReference type="PANTHER" id="PTHR44757">
    <property type="entry name" value="DIGUANYLATE CYCLASE DGCP"/>
    <property type="match status" value="1"/>
</dbReference>
<protein>
    <submittedName>
        <fullName evidence="4">Bifunctional diguanylate cyclase/phosphodiesterase</fullName>
    </submittedName>
</protein>
<dbReference type="SMART" id="SM00267">
    <property type="entry name" value="GGDEF"/>
    <property type="match status" value="1"/>
</dbReference>
<dbReference type="Gene3D" id="3.20.20.450">
    <property type="entry name" value="EAL domain"/>
    <property type="match status" value="1"/>
</dbReference>
<feature type="domain" description="GGDEF" evidence="3">
    <location>
        <begin position="229"/>
        <end position="360"/>
    </location>
</feature>
<keyword evidence="1" id="KW-0812">Transmembrane</keyword>
<keyword evidence="5" id="KW-1185">Reference proteome</keyword>
<dbReference type="CDD" id="cd01949">
    <property type="entry name" value="GGDEF"/>
    <property type="match status" value="1"/>
</dbReference>
<name>A0ABV8M2A2_9ACTN</name>
<dbReference type="InterPro" id="IPR052155">
    <property type="entry name" value="Biofilm_reg_signaling"/>
</dbReference>
<dbReference type="SUPFAM" id="SSF55073">
    <property type="entry name" value="Nucleotide cyclase"/>
    <property type="match status" value="1"/>
</dbReference>
<evidence type="ECO:0000256" key="1">
    <source>
        <dbReference type="SAM" id="Phobius"/>
    </source>
</evidence>
<evidence type="ECO:0000259" key="2">
    <source>
        <dbReference type="PROSITE" id="PS50883"/>
    </source>
</evidence>
<dbReference type="PROSITE" id="PS50887">
    <property type="entry name" value="GGDEF"/>
    <property type="match status" value="1"/>
</dbReference>
<dbReference type="CDD" id="cd01948">
    <property type="entry name" value="EAL"/>
    <property type="match status" value="1"/>
</dbReference>
<organism evidence="4 5">
    <name type="scientific">Hamadaea flava</name>
    <dbReference type="NCBI Taxonomy" id="1742688"/>
    <lineage>
        <taxon>Bacteria</taxon>
        <taxon>Bacillati</taxon>
        <taxon>Actinomycetota</taxon>
        <taxon>Actinomycetes</taxon>
        <taxon>Micromonosporales</taxon>
        <taxon>Micromonosporaceae</taxon>
        <taxon>Hamadaea</taxon>
    </lineage>
</organism>
<feature type="transmembrane region" description="Helical" evidence="1">
    <location>
        <begin position="161"/>
        <end position="180"/>
    </location>
</feature>
<keyword evidence="1" id="KW-1133">Transmembrane helix</keyword>
<dbReference type="PANTHER" id="PTHR44757:SF2">
    <property type="entry name" value="BIOFILM ARCHITECTURE MAINTENANCE PROTEIN MBAA"/>
    <property type="match status" value="1"/>
</dbReference>
<evidence type="ECO:0000259" key="3">
    <source>
        <dbReference type="PROSITE" id="PS50887"/>
    </source>
</evidence>
<dbReference type="Gene3D" id="3.30.70.270">
    <property type="match status" value="1"/>
</dbReference>
<dbReference type="Pfam" id="PF00563">
    <property type="entry name" value="EAL"/>
    <property type="match status" value="1"/>
</dbReference>
<keyword evidence="1" id="KW-0472">Membrane</keyword>
<sequence>MVLVALVGFTLWGSLQTSKATARQSQAQTFDALFSDARAAVALEAAQIRSYQLEPSNAARTRYLKSVNATAAVLQKAAVSGFPPAAADATRLGQEQAAFRDSADRLINQVANQDPASRQFDRLEVQPLYYTLQRDIDDVANGYHSDAQRITSELQHIQSRILITMVAGFAIGLGLVAIIWRVVLGYQRRLVVEADASEHLALHDPLTGLPNRALFQRRLEAALRGRQDTQPAVMIVDLNEFKSVNDTLGHHAGDELLTAISRRLQVLLRAGDTVSRLGGDEFAVLLPAVAGVAAATGIARQVGDALRQDFRLTAGPAAVSGSIGLAIADESSTAETLLRRADAAMYRAKADGSTVAVYDPQLDAERPERMALFGELRALLDGGDPDDQLVLYYQPQVCLSTASVTAVEALVRWRHPRLGLLLPGAFLAISESGRLEIPLTYHLLRLAVRDAAAWQEHNPVTVAVNVSPKCLLDEEFAHQVRSALAESGLRPSLLRLEVTESSMMTDPDKALAMLRQVQGDGVQVSIDDFGTGFSSLHQLRQLNADELKVDQTLTRRVATDPGNAVLVRSAIDLAHNLGLFVTAEGVEDLRTLAVLRDYGCDQAQGFGIARPVPVDNLETACAVAEERARMIAEPSRALTPDAVA</sequence>
<dbReference type="InterPro" id="IPR001633">
    <property type="entry name" value="EAL_dom"/>
</dbReference>
<dbReference type="NCBIfam" id="TIGR00254">
    <property type="entry name" value="GGDEF"/>
    <property type="match status" value="1"/>
</dbReference>
<dbReference type="EMBL" id="JBHSAY010000033">
    <property type="protein sequence ID" value="MFC4136752.1"/>
    <property type="molecule type" value="Genomic_DNA"/>
</dbReference>
<comment type="caution">
    <text evidence="4">The sequence shown here is derived from an EMBL/GenBank/DDBJ whole genome shotgun (WGS) entry which is preliminary data.</text>
</comment>
<dbReference type="InterPro" id="IPR043128">
    <property type="entry name" value="Rev_trsase/Diguanyl_cyclase"/>
</dbReference>
<proteinExistence type="predicted"/>
<accession>A0ABV8M2A2</accession>
<dbReference type="PROSITE" id="PS50883">
    <property type="entry name" value="EAL"/>
    <property type="match status" value="1"/>
</dbReference>
<evidence type="ECO:0000313" key="4">
    <source>
        <dbReference type="EMBL" id="MFC4136752.1"/>
    </source>
</evidence>
<dbReference type="InterPro" id="IPR029787">
    <property type="entry name" value="Nucleotide_cyclase"/>
</dbReference>
<gene>
    <name evidence="4" type="ORF">ACFOZ4_39620</name>
</gene>
<dbReference type="InterPro" id="IPR035919">
    <property type="entry name" value="EAL_sf"/>
</dbReference>
<dbReference type="SUPFAM" id="SSF141868">
    <property type="entry name" value="EAL domain-like"/>
    <property type="match status" value="1"/>
</dbReference>
<dbReference type="InterPro" id="IPR000160">
    <property type="entry name" value="GGDEF_dom"/>
</dbReference>
<dbReference type="Proteomes" id="UP001595816">
    <property type="component" value="Unassembled WGS sequence"/>
</dbReference>
<dbReference type="RefSeq" id="WP_382192028.1">
    <property type="nucleotide sequence ID" value="NZ_JBHSAY010000033.1"/>
</dbReference>
<evidence type="ECO:0000313" key="5">
    <source>
        <dbReference type="Proteomes" id="UP001595816"/>
    </source>
</evidence>
<reference evidence="5" key="1">
    <citation type="journal article" date="2019" name="Int. J. Syst. Evol. Microbiol.">
        <title>The Global Catalogue of Microorganisms (GCM) 10K type strain sequencing project: providing services to taxonomists for standard genome sequencing and annotation.</title>
        <authorList>
            <consortium name="The Broad Institute Genomics Platform"/>
            <consortium name="The Broad Institute Genome Sequencing Center for Infectious Disease"/>
            <person name="Wu L."/>
            <person name="Ma J."/>
        </authorList>
    </citation>
    <scope>NUCLEOTIDE SEQUENCE [LARGE SCALE GENOMIC DNA]</scope>
    <source>
        <strain evidence="5">CGMCC 4.7289</strain>
    </source>
</reference>
<dbReference type="SMART" id="SM00052">
    <property type="entry name" value="EAL"/>
    <property type="match status" value="1"/>
</dbReference>
<feature type="domain" description="EAL" evidence="2">
    <location>
        <begin position="369"/>
        <end position="625"/>
    </location>
</feature>
<dbReference type="Pfam" id="PF00990">
    <property type="entry name" value="GGDEF"/>
    <property type="match status" value="1"/>
</dbReference>